<organism evidence="1 2">
    <name type="scientific">Clostridium perfringens</name>
    <dbReference type="NCBI Taxonomy" id="1502"/>
    <lineage>
        <taxon>Bacteria</taxon>
        <taxon>Bacillati</taxon>
        <taxon>Bacillota</taxon>
        <taxon>Clostridia</taxon>
        <taxon>Eubacteriales</taxon>
        <taxon>Clostridiaceae</taxon>
        <taxon>Clostridium</taxon>
    </lineage>
</organism>
<dbReference type="EMBL" id="LRPU01000026">
    <property type="protein sequence ID" value="KXA13766.1"/>
    <property type="molecule type" value="Genomic_DNA"/>
</dbReference>
<comment type="caution">
    <text evidence="1">The sequence shown here is derived from an EMBL/GenBank/DDBJ whole genome shotgun (WGS) entry which is preliminary data.</text>
</comment>
<gene>
    <name evidence="1" type="ORF">HMPREF3222_00766</name>
</gene>
<reference evidence="1 2" key="1">
    <citation type="submission" date="2016-01" db="EMBL/GenBank/DDBJ databases">
        <authorList>
            <person name="Oliw E.H."/>
        </authorList>
    </citation>
    <scope>NUCLEOTIDE SEQUENCE [LARGE SCALE GENOMIC DNA]</scope>
    <source>
        <strain evidence="1 2">MJR7757A</strain>
    </source>
</reference>
<accession>A0A133NBU4</accession>
<sequence>MSKNKTKKTKYTSINLNLDNGLNIALDIDKDVASKIRKFTKMKNLNLNLSKVNDVYRYLIFGDKTKLYKKELEQDLEVFGKSNYKDRSTKEREEYKNIVLLLESPHSDEYDSNRFAIAPAQGETGRLIDMNILTVLRELKELEKDLFSNEENKYKLIISNPIQYQTSLYMYHNNKLKGKYKTLRNRCWKKIWKEEKIKNEFKERMDKYKPELIINACTSDLQDNVTKFLKTNNFKNIYTSYHPSYWKGFNITKED</sequence>
<dbReference type="AlphaFoldDB" id="A0A133NBU4"/>
<dbReference type="PATRIC" id="fig|1502.174.peg.771"/>
<proteinExistence type="predicted"/>
<dbReference type="Proteomes" id="UP000070646">
    <property type="component" value="Unassembled WGS sequence"/>
</dbReference>
<evidence type="ECO:0000313" key="2">
    <source>
        <dbReference type="Proteomes" id="UP000070646"/>
    </source>
</evidence>
<name>A0A133NBU4_CLOPF</name>
<evidence type="ECO:0000313" key="1">
    <source>
        <dbReference type="EMBL" id="KXA13766.1"/>
    </source>
</evidence>
<protein>
    <submittedName>
        <fullName evidence="1">Uncharacterized protein</fullName>
    </submittedName>
</protein>
<dbReference type="RefSeq" id="WP_060794841.1">
    <property type="nucleotide sequence ID" value="NZ_CABEEO010000004.1"/>
</dbReference>